<evidence type="ECO:0000313" key="4">
    <source>
        <dbReference type="Proteomes" id="UP000008229"/>
    </source>
</evidence>
<evidence type="ECO:0000259" key="2">
    <source>
        <dbReference type="Pfam" id="PF01345"/>
    </source>
</evidence>
<reference evidence="3 4" key="1">
    <citation type="journal article" date="2010" name="Stand. Genomic Sci.">
        <title>Complete genome sequence of Conexibacter woesei type strain (ID131577).</title>
        <authorList>
            <person name="Pukall R."/>
            <person name="Lapidus A."/>
            <person name="Glavina Del Rio T."/>
            <person name="Copeland A."/>
            <person name="Tice H."/>
            <person name="Cheng J.-F."/>
            <person name="Lucas S."/>
            <person name="Chen F."/>
            <person name="Nolan M."/>
            <person name="Bruce D."/>
            <person name="Goodwin L."/>
            <person name="Pitluck S."/>
            <person name="Mavromatis K."/>
            <person name="Ivanova N."/>
            <person name="Ovchinnikova G."/>
            <person name="Pati A."/>
            <person name="Chen A."/>
            <person name="Palaniappan K."/>
            <person name="Land M."/>
            <person name="Hauser L."/>
            <person name="Chang Y.-J."/>
            <person name="Jeffries C.D."/>
            <person name="Chain P."/>
            <person name="Meincke L."/>
            <person name="Sims D."/>
            <person name="Brettin T."/>
            <person name="Detter J.C."/>
            <person name="Rohde M."/>
            <person name="Goeker M."/>
            <person name="Bristow J."/>
            <person name="Eisen J.A."/>
            <person name="Markowitz V."/>
            <person name="Kyrpides N.C."/>
            <person name="Klenk H.-P."/>
            <person name="Hugenholtz P."/>
        </authorList>
    </citation>
    <scope>NUCLEOTIDE SEQUENCE [LARGE SCALE GENOMIC DNA]</scope>
    <source>
        <strain evidence="4">DSM 14684 / CIP 108061 / JCM 11494 / NBRC 100937 / ID131577</strain>
    </source>
</reference>
<evidence type="ECO:0000313" key="3">
    <source>
        <dbReference type="EMBL" id="ADB54088.1"/>
    </source>
</evidence>
<dbReference type="AlphaFoldDB" id="D3F1Q7"/>
<gene>
    <name evidence="3" type="ordered locus">Cwoe_5685</name>
</gene>
<dbReference type="Proteomes" id="UP000008229">
    <property type="component" value="Chromosome"/>
</dbReference>
<protein>
    <submittedName>
        <fullName evidence="3">Conserved repeat domain protein</fullName>
    </submittedName>
</protein>
<evidence type="ECO:0000256" key="1">
    <source>
        <dbReference type="SAM" id="MobiDB-lite"/>
    </source>
</evidence>
<dbReference type="GO" id="GO:0005975">
    <property type="term" value="P:carbohydrate metabolic process"/>
    <property type="evidence" value="ECO:0007669"/>
    <property type="project" value="UniProtKB-ARBA"/>
</dbReference>
<feature type="region of interest" description="Disordered" evidence="1">
    <location>
        <begin position="299"/>
        <end position="329"/>
    </location>
</feature>
<feature type="compositionally biased region" description="Pro residues" evidence="1">
    <location>
        <begin position="303"/>
        <end position="326"/>
    </location>
</feature>
<dbReference type="InterPro" id="IPR001434">
    <property type="entry name" value="OmcB-like_DUF11"/>
</dbReference>
<dbReference type="STRING" id="469383.Cwoe_5685"/>
<dbReference type="eggNOG" id="COG2304">
    <property type="taxonomic scope" value="Bacteria"/>
</dbReference>
<proteinExistence type="predicted"/>
<organism evidence="3 4">
    <name type="scientific">Conexibacter woesei (strain DSM 14684 / CCUG 47730 / CIP 108061 / JCM 11494 / NBRC 100937 / ID131577)</name>
    <dbReference type="NCBI Taxonomy" id="469383"/>
    <lineage>
        <taxon>Bacteria</taxon>
        <taxon>Bacillati</taxon>
        <taxon>Actinomycetota</taxon>
        <taxon>Thermoleophilia</taxon>
        <taxon>Solirubrobacterales</taxon>
        <taxon>Conexibacteraceae</taxon>
        <taxon>Conexibacter</taxon>
    </lineage>
</organism>
<sequence precursor="true">MRIGPGQLRGRPRRTLIARRAVRAALVGFAAVILMALSAPLAFAGEKPDDKAPREKPTAHVTVVKKVVPLSTTGEDVTGAAPAAGWAFTGTSATPGVEGLPATLTTGDDGAVTFDVTFPSDMSSVDLTVAETQQAGYELVTQGGADAVCVDTEKGHAVPVVDDDSVPGRPAFRLDLAKKQKVTCVVYNRPVKAEVTVEKQWVINDQTYGNGSRPAGFDAVLTLTGPGDAGPTAQSWGIARGGYREGETVTIDETIAIADPACTLDARRVTAANGVAVDAALPYSAALARGANTFTVTNRITCPTPPPPPPPPPAPPPAAPPTPSARPAPVGEVLGEVRQGRPRLGIEKRASRRSVVAGETVRFTIVVRNTGNAVARGLRVCDRLPRDVTVVDSNGGRMVAGGRVCWRIRRLGAGASTRRVLVVRVDRDASPGTIVNRATVRGEGQRRGARRRVTVRQPGPGMGVGGVLVTG</sequence>
<reference evidence="4" key="2">
    <citation type="submission" date="2010-01" db="EMBL/GenBank/DDBJ databases">
        <title>The complete genome of Conexibacter woesei DSM 14684.</title>
        <authorList>
            <consortium name="US DOE Joint Genome Institute (JGI-PGF)"/>
            <person name="Lucas S."/>
            <person name="Copeland A."/>
            <person name="Lapidus A."/>
            <person name="Glavina del Rio T."/>
            <person name="Dalin E."/>
            <person name="Tice H."/>
            <person name="Bruce D."/>
            <person name="Goodwin L."/>
            <person name="Pitluck S."/>
            <person name="Kyrpides N."/>
            <person name="Mavromatis K."/>
            <person name="Ivanova N."/>
            <person name="Mikhailova N."/>
            <person name="Chertkov O."/>
            <person name="Brettin T."/>
            <person name="Detter J.C."/>
            <person name="Han C."/>
            <person name="Larimer F."/>
            <person name="Land M."/>
            <person name="Hauser L."/>
            <person name="Markowitz V."/>
            <person name="Cheng J.-F."/>
            <person name="Hugenholtz P."/>
            <person name="Woyke T."/>
            <person name="Wu D."/>
            <person name="Pukall R."/>
            <person name="Steenblock K."/>
            <person name="Schneider S."/>
            <person name="Klenk H.-P."/>
            <person name="Eisen J.A."/>
        </authorList>
    </citation>
    <scope>NUCLEOTIDE SEQUENCE [LARGE SCALE GENOMIC DNA]</scope>
    <source>
        <strain evidence="4">DSM 14684 / CIP 108061 / JCM 11494 / NBRC 100937 / ID131577</strain>
    </source>
</reference>
<dbReference type="Gene3D" id="2.60.40.10">
    <property type="entry name" value="Immunoglobulins"/>
    <property type="match status" value="1"/>
</dbReference>
<feature type="domain" description="DUF11" evidence="2">
    <location>
        <begin position="344"/>
        <end position="442"/>
    </location>
</feature>
<dbReference type="EMBL" id="CP001854">
    <property type="protein sequence ID" value="ADB54088.1"/>
    <property type="molecule type" value="Genomic_DNA"/>
</dbReference>
<dbReference type="PANTHER" id="PTHR34819">
    <property type="entry name" value="LARGE CYSTEINE-RICH PERIPLASMIC PROTEIN OMCB"/>
    <property type="match status" value="1"/>
</dbReference>
<dbReference type="HOGENOM" id="CLU_579660_0_0_11"/>
<dbReference type="InterPro" id="IPR013783">
    <property type="entry name" value="Ig-like_fold"/>
</dbReference>
<dbReference type="eggNOG" id="COG1361">
    <property type="taxonomic scope" value="Bacteria"/>
</dbReference>
<dbReference type="KEGG" id="cwo:Cwoe_5685"/>
<dbReference type="InterPro" id="IPR051172">
    <property type="entry name" value="Chlamydia_OmcB"/>
</dbReference>
<dbReference type="NCBIfam" id="TIGR01451">
    <property type="entry name" value="B_ant_repeat"/>
    <property type="match status" value="1"/>
</dbReference>
<name>D3F1Q7_CONWI</name>
<dbReference type="Pfam" id="PF01345">
    <property type="entry name" value="DUF11"/>
    <property type="match status" value="1"/>
</dbReference>
<keyword evidence="4" id="KW-1185">Reference proteome</keyword>
<accession>D3F1Q7</accession>
<dbReference type="InterPro" id="IPR047589">
    <property type="entry name" value="DUF11_rpt"/>
</dbReference>
<dbReference type="PANTHER" id="PTHR34819:SF5">
    <property type="entry name" value="CONSERVED REPEAT DOMAIN PROTEIN"/>
    <property type="match status" value="1"/>
</dbReference>